<dbReference type="AlphaFoldDB" id="A0A0C9X2I3"/>
<reference evidence="1 2" key="1">
    <citation type="submission" date="2014-04" db="EMBL/GenBank/DDBJ databases">
        <authorList>
            <consortium name="DOE Joint Genome Institute"/>
            <person name="Kuo A."/>
            <person name="Kohler A."/>
            <person name="Nagy L.G."/>
            <person name="Floudas D."/>
            <person name="Copeland A."/>
            <person name="Barry K.W."/>
            <person name="Cichocki N."/>
            <person name="Veneault-Fourrey C."/>
            <person name="LaButti K."/>
            <person name="Lindquist E.A."/>
            <person name="Lipzen A."/>
            <person name="Lundell T."/>
            <person name="Morin E."/>
            <person name="Murat C."/>
            <person name="Sun H."/>
            <person name="Tunlid A."/>
            <person name="Henrissat B."/>
            <person name="Grigoriev I.V."/>
            <person name="Hibbett D.S."/>
            <person name="Martin F."/>
            <person name="Nordberg H.P."/>
            <person name="Cantor M.N."/>
            <person name="Hua S.X."/>
        </authorList>
    </citation>
    <scope>NUCLEOTIDE SEQUENCE [LARGE SCALE GENOMIC DNA]</scope>
    <source>
        <strain evidence="1 2">LaAM-08-1</strain>
    </source>
</reference>
<reference evidence="2" key="2">
    <citation type="submission" date="2015-01" db="EMBL/GenBank/DDBJ databases">
        <title>Evolutionary Origins and Diversification of the Mycorrhizal Mutualists.</title>
        <authorList>
            <consortium name="DOE Joint Genome Institute"/>
            <consortium name="Mycorrhizal Genomics Consortium"/>
            <person name="Kohler A."/>
            <person name="Kuo A."/>
            <person name="Nagy L.G."/>
            <person name="Floudas D."/>
            <person name="Copeland A."/>
            <person name="Barry K.W."/>
            <person name="Cichocki N."/>
            <person name="Veneault-Fourrey C."/>
            <person name="LaButti K."/>
            <person name="Lindquist E.A."/>
            <person name="Lipzen A."/>
            <person name="Lundell T."/>
            <person name="Morin E."/>
            <person name="Murat C."/>
            <person name="Riley R."/>
            <person name="Ohm R."/>
            <person name="Sun H."/>
            <person name="Tunlid A."/>
            <person name="Henrissat B."/>
            <person name="Grigoriev I.V."/>
            <person name="Hibbett D.S."/>
            <person name="Martin F."/>
        </authorList>
    </citation>
    <scope>NUCLEOTIDE SEQUENCE [LARGE SCALE GENOMIC DNA]</scope>
    <source>
        <strain evidence="2">LaAM-08-1</strain>
    </source>
</reference>
<dbReference type="Proteomes" id="UP000054477">
    <property type="component" value="Unassembled WGS sequence"/>
</dbReference>
<gene>
    <name evidence="1" type="ORF">K443DRAFT_3125</name>
</gene>
<dbReference type="HOGENOM" id="CLU_1337685_0_0_1"/>
<sequence>MIADDVGSSPTQSTHFHPAPYDTLHFEERLERIDYLGVNEVRPGIMVVSAWLSTLSTSFLWTPTLRQYNPQASLNGHAILAPLGPQRRVLQGNDHDTLDLGGLRDLFSYLAAVPLASSSEIPASLPAENSQKVYASLVQHSFGWVDGIAASARERSMGQEHVAISTFLRPESDDPWHSTEKRKLDMCTLHPSLAFNPSVDEYIGP</sequence>
<evidence type="ECO:0000313" key="1">
    <source>
        <dbReference type="EMBL" id="KIK06340.1"/>
    </source>
</evidence>
<accession>A0A0C9X2I3</accession>
<protein>
    <submittedName>
        <fullName evidence="1">Uncharacterized protein</fullName>
    </submittedName>
</protein>
<keyword evidence="2" id="KW-1185">Reference proteome</keyword>
<dbReference type="EMBL" id="KN838553">
    <property type="protein sequence ID" value="KIK06340.1"/>
    <property type="molecule type" value="Genomic_DNA"/>
</dbReference>
<evidence type="ECO:0000313" key="2">
    <source>
        <dbReference type="Proteomes" id="UP000054477"/>
    </source>
</evidence>
<name>A0A0C9X2I3_9AGAR</name>
<organism evidence="1 2">
    <name type="scientific">Laccaria amethystina LaAM-08-1</name>
    <dbReference type="NCBI Taxonomy" id="1095629"/>
    <lineage>
        <taxon>Eukaryota</taxon>
        <taxon>Fungi</taxon>
        <taxon>Dikarya</taxon>
        <taxon>Basidiomycota</taxon>
        <taxon>Agaricomycotina</taxon>
        <taxon>Agaricomycetes</taxon>
        <taxon>Agaricomycetidae</taxon>
        <taxon>Agaricales</taxon>
        <taxon>Agaricineae</taxon>
        <taxon>Hydnangiaceae</taxon>
        <taxon>Laccaria</taxon>
    </lineage>
</organism>
<proteinExistence type="predicted"/>